<dbReference type="Pfam" id="PF04011">
    <property type="entry name" value="LemA"/>
    <property type="match status" value="1"/>
</dbReference>
<evidence type="ECO:0000256" key="1">
    <source>
        <dbReference type="ARBA" id="ARBA00004167"/>
    </source>
</evidence>
<dbReference type="GO" id="GO:0016020">
    <property type="term" value="C:membrane"/>
    <property type="evidence" value="ECO:0007669"/>
    <property type="project" value="UniProtKB-SubCell"/>
</dbReference>
<evidence type="ECO:0000256" key="2">
    <source>
        <dbReference type="ARBA" id="ARBA00008854"/>
    </source>
</evidence>
<dbReference type="AlphaFoldDB" id="A0A6S6QJT7"/>
<keyword evidence="8" id="KW-1185">Reference proteome</keyword>
<gene>
    <name evidence="7" type="ORF">IZ6_02310</name>
</gene>
<keyword evidence="3" id="KW-0812">Transmembrane</keyword>
<evidence type="ECO:0000256" key="3">
    <source>
        <dbReference type="ARBA" id="ARBA00022692"/>
    </source>
</evidence>
<keyword evidence="4" id="KW-1133">Transmembrane helix</keyword>
<keyword evidence="6" id="KW-0732">Signal</keyword>
<dbReference type="InterPro" id="IPR007156">
    <property type="entry name" value="MamQ_LemA"/>
</dbReference>
<feature type="chain" id="PRO_5027804266" evidence="6">
    <location>
        <begin position="23"/>
        <end position="195"/>
    </location>
</feature>
<dbReference type="Proteomes" id="UP000515317">
    <property type="component" value="Chromosome"/>
</dbReference>
<evidence type="ECO:0000313" key="8">
    <source>
        <dbReference type="Proteomes" id="UP000515317"/>
    </source>
</evidence>
<name>A0A6S6QJT7_9HYPH</name>
<dbReference type="PROSITE" id="PS51257">
    <property type="entry name" value="PROKAR_LIPOPROTEIN"/>
    <property type="match status" value="1"/>
</dbReference>
<organism evidence="7 8">
    <name type="scientific">Terrihabitans soli</name>
    <dbReference type="NCBI Taxonomy" id="708113"/>
    <lineage>
        <taxon>Bacteria</taxon>
        <taxon>Pseudomonadati</taxon>
        <taxon>Pseudomonadota</taxon>
        <taxon>Alphaproteobacteria</taxon>
        <taxon>Hyphomicrobiales</taxon>
        <taxon>Terrihabitans</taxon>
    </lineage>
</organism>
<dbReference type="KEGG" id="tso:IZ6_02310"/>
<comment type="subcellular location">
    <subcellularLocation>
        <location evidence="1">Membrane</location>
        <topology evidence="1">Single-pass membrane protein</topology>
    </subcellularLocation>
</comment>
<evidence type="ECO:0000256" key="4">
    <source>
        <dbReference type="ARBA" id="ARBA00022989"/>
    </source>
</evidence>
<protein>
    <submittedName>
        <fullName evidence="7">LemA family protein</fullName>
    </submittedName>
</protein>
<dbReference type="SUPFAM" id="SSF140478">
    <property type="entry name" value="LemA-like"/>
    <property type="match status" value="1"/>
</dbReference>
<dbReference type="RefSeq" id="WP_222876203.1">
    <property type="nucleotide sequence ID" value="NZ_AP023361.1"/>
</dbReference>
<dbReference type="PANTHER" id="PTHR34478:SF2">
    <property type="entry name" value="MEMBRANE PROTEIN"/>
    <property type="match status" value="1"/>
</dbReference>
<dbReference type="PANTHER" id="PTHR34478">
    <property type="entry name" value="PROTEIN LEMA"/>
    <property type="match status" value="1"/>
</dbReference>
<comment type="similarity">
    <text evidence="2">Belongs to the LemA family.</text>
</comment>
<evidence type="ECO:0000256" key="6">
    <source>
        <dbReference type="SAM" id="SignalP"/>
    </source>
</evidence>
<proteinExistence type="inferred from homology"/>
<dbReference type="EMBL" id="AP023361">
    <property type="protein sequence ID" value="BCJ89496.1"/>
    <property type="molecule type" value="Genomic_DNA"/>
</dbReference>
<accession>A0A6S6QJT7</accession>
<keyword evidence="5" id="KW-0472">Membrane</keyword>
<evidence type="ECO:0000256" key="5">
    <source>
        <dbReference type="ARBA" id="ARBA00023136"/>
    </source>
</evidence>
<dbReference type="InterPro" id="IPR023353">
    <property type="entry name" value="LemA-like_dom_sf"/>
</dbReference>
<evidence type="ECO:0000313" key="7">
    <source>
        <dbReference type="EMBL" id="BCJ89496.1"/>
    </source>
</evidence>
<sequence>MAFARFRALAVALVLGTLVAGCGVNTIPTLDEQVKGQWSEVQNQYQRRAELIPNLVETVKGFAAQERETLTAVVEARAKATQVTVNVDQLSDPEALKRFQEAQGQLSGALGRLLAVSENYPELKSNQNFLALQSQLEGTENRIAVARRDYIQAVQTYNTEVRTFPGLIWAWIYGAQPKATFETSAANQTAPEVKF</sequence>
<feature type="signal peptide" evidence="6">
    <location>
        <begin position="1"/>
        <end position="22"/>
    </location>
</feature>
<reference evidence="7 8" key="1">
    <citation type="submission" date="2020-08" db="EMBL/GenBank/DDBJ databases">
        <title>Genome sequence of Rhizobiales bacterium strain IZ6.</title>
        <authorList>
            <person name="Nakai R."/>
            <person name="Naganuma T."/>
        </authorList>
    </citation>
    <scope>NUCLEOTIDE SEQUENCE [LARGE SCALE GENOMIC DNA]</scope>
    <source>
        <strain evidence="7 8">IZ6</strain>
    </source>
</reference>
<dbReference type="Gene3D" id="1.20.1440.20">
    <property type="entry name" value="LemA-like domain"/>
    <property type="match status" value="1"/>
</dbReference>